<dbReference type="AlphaFoldDB" id="A0A4Z0NZG7"/>
<dbReference type="Proteomes" id="UP000298337">
    <property type="component" value="Unassembled WGS sequence"/>
</dbReference>
<dbReference type="GO" id="GO:0016020">
    <property type="term" value="C:membrane"/>
    <property type="evidence" value="ECO:0007669"/>
    <property type="project" value="TreeGrafter"/>
</dbReference>
<dbReference type="InterPro" id="IPR029058">
    <property type="entry name" value="AB_hydrolase_fold"/>
</dbReference>
<comment type="caution">
    <text evidence="2">The sequence shown here is derived from an EMBL/GenBank/DDBJ whole genome shotgun (WGS) entry which is preliminary data.</text>
</comment>
<keyword evidence="2" id="KW-0378">Hydrolase</keyword>
<dbReference type="PANTHER" id="PTHR43798:SF5">
    <property type="entry name" value="MONOACYLGLYCEROL LIPASE ABHD6"/>
    <property type="match status" value="1"/>
</dbReference>
<reference evidence="2 3" key="1">
    <citation type="submission" date="2019-04" db="EMBL/GenBank/DDBJ databases">
        <authorList>
            <person name="Feng G."/>
            <person name="Zhang J."/>
            <person name="Zhu H."/>
        </authorList>
    </citation>
    <scope>NUCLEOTIDE SEQUENCE [LARGE SCALE GENOMIC DNA]</scope>
    <source>
        <strain evidence="2 3">92R-1</strain>
    </source>
</reference>
<dbReference type="Pfam" id="PF00561">
    <property type="entry name" value="Abhydrolase_1"/>
    <property type="match status" value="1"/>
</dbReference>
<dbReference type="PANTHER" id="PTHR43798">
    <property type="entry name" value="MONOACYLGLYCEROL LIPASE"/>
    <property type="match status" value="1"/>
</dbReference>
<dbReference type="RefSeq" id="WP_135436909.1">
    <property type="nucleotide sequence ID" value="NZ_SRLA01000007.1"/>
</dbReference>
<evidence type="ECO:0000259" key="1">
    <source>
        <dbReference type="Pfam" id="PF00561"/>
    </source>
</evidence>
<dbReference type="OrthoDB" id="9773293at2"/>
<dbReference type="InterPro" id="IPR000073">
    <property type="entry name" value="AB_hydrolase_1"/>
</dbReference>
<evidence type="ECO:0000313" key="3">
    <source>
        <dbReference type="Proteomes" id="UP000298337"/>
    </source>
</evidence>
<keyword evidence="3" id="KW-1185">Reference proteome</keyword>
<proteinExistence type="predicted"/>
<dbReference type="EMBL" id="SRLA01000007">
    <property type="protein sequence ID" value="TGE03809.1"/>
    <property type="molecule type" value="Genomic_DNA"/>
</dbReference>
<dbReference type="GO" id="GO:0046464">
    <property type="term" value="P:acylglycerol catabolic process"/>
    <property type="evidence" value="ECO:0007669"/>
    <property type="project" value="TreeGrafter"/>
</dbReference>
<dbReference type="SUPFAM" id="SSF53474">
    <property type="entry name" value="alpha/beta-Hydrolases"/>
    <property type="match status" value="1"/>
</dbReference>
<dbReference type="GO" id="GO:0047372">
    <property type="term" value="F:monoacylglycerol lipase activity"/>
    <property type="evidence" value="ECO:0007669"/>
    <property type="project" value="TreeGrafter"/>
</dbReference>
<sequence>MQTTSLTVSAPNQFIERNGRRLAYRRFGAGQPILFCNRFRGDLDTWDPAFLDALAAQGFDIIIFDYSGLGLSTGERTYNPLVLAKDVIDLLDALELPQVVLGGWSVGGLVAQVVFATAPQRLSHLVLLGTNPPGELPKMAEQLFYDLAGKPENDFDDYVQLFFEPRSAASRQAAADSFARLQLRQTERSVPVSGEWAGSLLAATGGKPRSNFFPAPAVLEALKHTTLPILHIGGDHDISFPVENWYALNEQLPTMQLHTFPQAGHGPHQQYPEASAQTIATFVRTATATPQPAAVQSQTVAS</sequence>
<feature type="domain" description="AB hydrolase-1" evidence="1">
    <location>
        <begin position="32"/>
        <end position="267"/>
    </location>
</feature>
<evidence type="ECO:0000313" key="2">
    <source>
        <dbReference type="EMBL" id="TGE03809.1"/>
    </source>
</evidence>
<protein>
    <submittedName>
        <fullName evidence="2">Alpha/beta hydrolase</fullName>
    </submittedName>
</protein>
<dbReference type="Gene3D" id="3.40.50.1820">
    <property type="entry name" value="alpha/beta hydrolase"/>
    <property type="match status" value="1"/>
</dbReference>
<name>A0A4Z0NZG7_9BACT</name>
<gene>
    <name evidence="2" type="ORF">EU556_24685</name>
</gene>
<dbReference type="InterPro" id="IPR050266">
    <property type="entry name" value="AB_hydrolase_sf"/>
</dbReference>
<accession>A0A4Z0NZG7</accession>
<organism evidence="2 3">
    <name type="scientific">Hymenobacter fodinae</name>
    <dbReference type="NCBI Taxonomy" id="2510796"/>
    <lineage>
        <taxon>Bacteria</taxon>
        <taxon>Pseudomonadati</taxon>
        <taxon>Bacteroidota</taxon>
        <taxon>Cytophagia</taxon>
        <taxon>Cytophagales</taxon>
        <taxon>Hymenobacteraceae</taxon>
        <taxon>Hymenobacter</taxon>
    </lineage>
</organism>